<protein>
    <submittedName>
        <fullName evidence="5">Transcriptional regulator, MarR family</fullName>
    </submittedName>
</protein>
<dbReference type="PRINTS" id="PR00598">
    <property type="entry name" value="HTHMARR"/>
</dbReference>
<dbReference type="EMBL" id="FYEH01000004">
    <property type="protein sequence ID" value="SNB65594.1"/>
    <property type="molecule type" value="Genomic_DNA"/>
</dbReference>
<dbReference type="Gene3D" id="1.10.10.10">
    <property type="entry name" value="Winged helix-like DNA-binding domain superfamily/Winged helix DNA-binding domain"/>
    <property type="match status" value="1"/>
</dbReference>
<keyword evidence="2" id="KW-0238">DNA-binding</keyword>
<dbReference type="InterPro" id="IPR039422">
    <property type="entry name" value="MarR/SlyA-like"/>
</dbReference>
<evidence type="ECO:0000256" key="3">
    <source>
        <dbReference type="ARBA" id="ARBA00023163"/>
    </source>
</evidence>
<dbReference type="InterPro" id="IPR000835">
    <property type="entry name" value="HTH_MarR-typ"/>
</dbReference>
<evidence type="ECO:0000256" key="1">
    <source>
        <dbReference type="ARBA" id="ARBA00023015"/>
    </source>
</evidence>
<dbReference type="PANTHER" id="PTHR33164">
    <property type="entry name" value="TRANSCRIPTIONAL REGULATOR, MARR FAMILY"/>
    <property type="match status" value="1"/>
</dbReference>
<accession>A0A212R0R9</accession>
<name>A0A212R0R9_9PROT</name>
<evidence type="ECO:0000313" key="6">
    <source>
        <dbReference type="Proteomes" id="UP000197065"/>
    </source>
</evidence>
<evidence type="ECO:0000259" key="4">
    <source>
        <dbReference type="PROSITE" id="PS50995"/>
    </source>
</evidence>
<dbReference type="GO" id="GO:0006950">
    <property type="term" value="P:response to stress"/>
    <property type="evidence" value="ECO:0007669"/>
    <property type="project" value="TreeGrafter"/>
</dbReference>
<dbReference type="Pfam" id="PF01047">
    <property type="entry name" value="MarR"/>
    <property type="match status" value="1"/>
</dbReference>
<evidence type="ECO:0000313" key="5">
    <source>
        <dbReference type="EMBL" id="SNB65594.1"/>
    </source>
</evidence>
<dbReference type="InterPro" id="IPR023187">
    <property type="entry name" value="Tscrpt_reg_MarR-type_CS"/>
</dbReference>
<dbReference type="InterPro" id="IPR036388">
    <property type="entry name" value="WH-like_DNA-bd_sf"/>
</dbReference>
<dbReference type="AlphaFoldDB" id="A0A212R0R9"/>
<dbReference type="SMART" id="SM00347">
    <property type="entry name" value="HTH_MARR"/>
    <property type="match status" value="1"/>
</dbReference>
<dbReference type="SUPFAM" id="SSF46785">
    <property type="entry name" value="Winged helix' DNA-binding domain"/>
    <property type="match status" value="1"/>
</dbReference>
<keyword evidence="3" id="KW-0804">Transcription</keyword>
<dbReference type="PROSITE" id="PS50995">
    <property type="entry name" value="HTH_MARR_2"/>
    <property type="match status" value="1"/>
</dbReference>
<keyword evidence="6" id="KW-1185">Reference proteome</keyword>
<dbReference type="PROSITE" id="PS01117">
    <property type="entry name" value="HTH_MARR_1"/>
    <property type="match status" value="1"/>
</dbReference>
<dbReference type="Proteomes" id="UP000197065">
    <property type="component" value="Unassembled WGS sequence"/>
</dbReference>
<evidence type="ECO:0000256" key="2">
    <source>
        <dbReference type="ARBA" id="ARBA00023125"/>
    </source>
</evidence>
<feature type="domain" description="HTH marR-type" evidence="4">
    <location>
        <begin position="8"/>
        <end position="141"/>
    </location>
</feature>
<gene>
    <name evidence="5" type="ORF">SAMN07250955_104308</name>
</gene>
<organism evidence="5 6">
    <name type="scientific">Arboricoccus pini</name>
    <dbReference type="NCBI Taxonomy" id="1963835"/>
    <lineage>
        <taxon>Bacteria</taxon>
        <taxon>Pseudomonadati</taxon>
        <taxon>Pseudomonadota</taxon>
        <taxon>Alphaproteobacteria</taxon>
        <taxon>Geminicoccales</taxon>
        <taxon>Geminicoccaceae</taxon>
        <taxon>Arboricoccus</taxon>
    </lineage>
</organism>
<dbReference type="InterPro" id="IPR036390">
    <property type="entry name" value="WH_DNA-bd_sf"/>
</dbReference>
<dbReference type="PANTHER" id="PTHR33164:SF64">
    <property type="entry name" value="TRANSCRIPTIONAL REGULATOR SLYA"/>
    <property type="match status" value="1"/>
</dbReference>
<proteinExistence type="predicted"/>
<sequence length="158" mass="18005">MPSRSAVNLEFFVVNASLGRVWRRRANELLRDFNLSHAQAWPLVLLHRAGSSLRVQNLAEELGLDASSLVRHLDQLVRSGLITREEDPLDRRAKRLALTIEGEQLAERINAAVNAFRDRIMEGITTEQLEATLDILRSLERRVLDPSSDPFRETPDQE</sequence>
<keyword evidence="1" id="KW-0805">Transcription regulation</keyword>
<dbReference type="GO" id="GO:0003677">
    <property type="term" value="F:DNA binding"/>
    <property type="evidence" value="ECO:0007669"/>
    <property type="project" value="UniProtKB-KW"/>
</dbReference>
<reference evidence="5 6" key="1">
    <citation type="submission" date="2017-06" db="EMBL/GenBank/DDBJ databases">
        <authorList>
            <person name="Kim H.J."/>
            <person name="Triplett B.A."/>
        </authorList>
    </citation>
    <scope>NUCLEOTIDE SEQUENCE [LARGE SCALE GENOMIC DNA]</scope>
    <source>
        <strain evidence="5 6">B29T1</strain>
    </source>
</reference>
<dbReference type="GO" id="GO:0003700">
    <property type="term" value="F:DNA-binding transcription factor activity"/>
    <property type="evidence" value="ECO:0007669"/>
    <property type="project" value="InterPro"/>
</dbReference>